<name>A0A8D3CE66_SCOMX</name>
<sequence length="87" mass="10423">MHKLKPNICTRVLFVQNPVESARRTLMNGGYHFFFFSKQNNARRLCEEDHLSLYRHYMFYVWVPVQHNPRMVEMCVCVYGCCNSACR</sequence>
<protein>
    <submittedName>
        <fullName evidence="1">Uncharacterized protein</fullName>
    </submittedName>
</protein>
<accession>A0A8D3CE66</accession>
<organism evidence="1 2">
    <name type="scientific">Scophthalmus maximus</name>
    <name type="common">Turbot</name>
    <name type="synonym">Psetta maxima</name>
    <dbReference type="NCBI Taxonomy" id="52904"/>
    <lineage>
        <taxon>Eukaryota</taxon>
        <taxon>Metazoa</taxon>
        <taxon>Chordata</taxon>
        <taxon>Craniata</taxon>
        <taxon>Vertebrata</taxon>
        <taxon>Euteleostomi</taxon>
        <taxon>Actinopterygii</taxon>
        <taxon>Neopterygii</taxon>
        <taxon>Teleostei</taxon>
        <taxon>Neoteleostei</taxon>
        <taxon>Acanthomorphata</taxon>
        <taxon>Carangaria</taxon>
        <taxon>Pleuronectiformes</taxon>
        <taxon>Pleuronectoidei</taxon>
        <taxon>Scophthalmidae</taxon>
        <taxon>Scophthalmus</taxon>
    </lineage>
</organism>
<evidence type="ECO:0000313" key="1">
    <source>
        <dbReference type="Ensembl" id="ENSSMAP00000045574.1"/>
    </source>
</evidence>
<reference evidence="1" key="1">
    <citation type="submission" date="2023-05" db="EMBL/GenBank/DDBJ databases">
        <title>High-quality long-read genome of Scophthalmus maximus.</title>
        <authorList>
            <person name="Lien S."/>
            <person name="Martinez P."/>
        </authorList>
    </citation>
    <scope>NUCLEOTIDE SEQUENCE [LARGE SCALE GENOMIC DNA]</scope>
</reference>
<reference evidence="1" key="2">
    <citation type="submission" date="2025-08" db="UniProtKB">
        <authorList>
            <consortium name="Ensembl"/>
        </authorList>
    </citation>
    <scope>IDENTIFICATION</scope>
</reference>
<dbReference type="Ensembl" id="ENSSMAT00000064028.1">
    <property type="protein sequence ID" value="ENSSMAP00000045574.1"/>
    <property type="gene ID" value="ENSSMAG00000037126.1"/>
</dbReference>
<dbReference type="Proteomes" id="UP000694558">
    <property type="component" value="Chromosome 7"/>
</dbReference>
<proteinExistence type="predicted"/>
<dbReference type="AlphaFoldDB" id="A0A8D3CE66"/>
<evidence type="ECO:0000313" key="2">
    <source>
        <dbReference type="Proteomes" id="UP000694558"/>
    </source>
</evidence>